<dbReference type="Proteomes" id="UP001198163">
    <property type="component" value="Unassembled WGS sequence"/>
</dbReference>
<organism evidence="7 8">
    <name type="scientific">Teretinema zuelzerae</name>
    <dbReference type="NCBI Taxonomy" id="156"/>
    <lineage>
        <taxon>Bacteria</taxon>
        <taxon>Pseudomonadati</taxon>
        <taxon>Spirochaetota</taxon>
        <taxon>Spirochaetia</taxon>
        <taxon>Spirochaetales</taxon>
        <taxon>Treponemataceae</taxon>
        <taxon>Teretinema</taxon>
    </lineage>
</organism>
<dbReference type="InterPro" id="IPR036156">
    <property type="entry name" value="Beta-gal/glucu_dom_sf"/>
</dbReference>
<comment type="caution">
    <text evidence="7">The sequence shown here is derived from an EMBL/GenBank/DDBJ whole genome shotgun (WGS) entry which is preliminary data.</text>
</comment>
<dbReference type="SUPFAM" id="SSF51445">
    <property type="entry name" value="(Trans)glycosidases"/>
    <property type="match status" value="1"/>
</dbReference>
<reference evidence="7" key="1">
    <citation type="submission" date="2021-08" db="EMBL/GenBank/DDBJ databases">
        <title>Comparative analyses of Brucepasteria parasyntrophica and Teretinema zuelzerae.</title>
        <authorList>
            <person name="Song Y."/>
            <person name="Brune A."/>
        </authorList>
    </citation>
    <scope>NUCLEOTIDE SEQUENCE</scope>
    <source>
        <strain evidence="7">DSM 1903</strain>
    </source>
</reference>
<proteinExistence type="inferred from homology"/>
<dbReference type="PANTHER" id="PTHR42732:SF1">
    <property type="entry name" value="BETA-MANNOSIDASE"/>
    <property type="match status" value="1"/>
</dbReference>
<dbReference type="PANTHER" id="PTHR42732">
    <property type="entry name" value="BETA-GALACTOSIDASE"/>
    <property type="match status" value="1"/>
</dbReference>
<evidence type="ECO:0000313" key="8">
    <source>
        <dbReference type="Proteomes" id="UP001198163"/>
    </source>
</evidence>
<dbReference type="GO" id="GO:0004553">
    <property type="term" value="F:hydrolase activity, hydrolyzing O-glycosyl compounds"/>
    <property type="evidence" value="ECO:0007669"/>
    <property type="project" value="InterPro"/>
</dbReference>
<dbReference type="InterPro" id="IPR006103">
    <property type="entry name" value="Glyco_hydro_2_cat"/>
</dbReference>
<evidence type="ECO:0000256" key="3">
    <source>
        <dbReference type="ARBA" id="ARBA00023295"/>
    </source>
</evidence>
<dbReference type="Pfam" id="PF02836">
    <property type="entry name" value="Glyco_hydro_2_C"/>
    <property type="match status" value="1"/>
</dbReference>
<dbReference type="PROSITE" id="PS00719">
    <property type="entry name" value="GLYCOSYL_HYDROL_F2_1"/>
    <property type="match status" value="1"/>
</dbReference>
<dbReference type="Pfam" id="PF02837">
    <property type="entry name" value="Glyco_hydro_2_N"/>
    <property type="match status" value="1"/>
</dbReference>
<keyword evidence="8" id="KW-1185">Reference proteome</keyword>
<keyword evidence="3" id="KW-0326">Glycosidase</keyword>
<comment type="similarity">
    <text evidence="1">Belongs to the glycosyl hydrolase 2 family.</text>
</comment>
<dbReference type="PROSITE" id="PS00608">
    <property type="entry name" value="GLYCOSYL_HYDROL_F2_2"/>
    <property type="match status" value="1"/>
</dbReference>
<dbReference type="InterPro" id="IPR051913">
    <property type="entry name" value="GH2_Domain-Containing"/>
</dbReference>
<dbReference type="InterPro" id="IPR006101">
    <property type="entry name" value="Glyco_hydro_2"/>
</dbReference>
<evidence type="ECO:0000256" key="1">
    <source>
        <dbReference type="ARBA" id="ARBA00007401"/>
    </source>
</evidence>
<evidence type="ECO:0000259" key="5">
    <source>
        <dbReference type="Pfam" id="PF02837"/>
    </source>
</evidence>
<feature type="domain" description="Glycoside hydrolase family 2" evidence="6">
    <location>
        <begin position="659"/>
        <end position="747"/>
    </location>
</feature>
<dbReference type="Gene3D" id="2.60.120.260">
    <property type="entry name" value="Galactose-binding domain-like"/>
    <property type="match status" value="1"/>
</dbReference>
<accession>A0AAE3JJL2</accession>
<dbReference type="SUPFAM" id="SSF49303">
    <property type="entry name" value="beta-Galactosidase/glucuronidase domain"/>
    <property type="match status" value="1"/>
</dbReference>
<evidence type="ECO:0000259" key="4">
    <source>
        <dbReference type="Pfam" id="PF02836"/>
    </source>
</evidence>
<feature type="domain" description="Glycosyl hydrolases family 2 sugar binding" evidence="5">
    <location>
        <begin position="47"/>
        <end position="152"/>
    </location>
</feature>
<dbReference type="InterPro" id="IPR017853">
    <property type="entry name" value="GH"/>
</dbReference>
<dbReference type="InterPro" id="IPR023230">
    <property type="entry name" value="Glyco_hydro_2_CS"/>
</dbReference>
<feature type="domain" description="Glycoside hydrolase family 2 catalytic" evidence="4">
    <location>
        <begin position="276"/>
        <end position="516"/>
    </location>
</feature>
<dbReference type="InterPro" id="IPR013783">
    <property type="entry name" value="Ig-like_fold"/>
</dbReference>
<dbReference type="GO" id="GO:0005975">
    <property type="term" value="P:carbohydrate metabolic process"/>
    <property type="evidence" value="ECO:0007669"/>
    <property type="project" value="InterPro"/>
</dbReference>
<dbReference type="InterPro" id="IPR023232">
    <property type="entry name" value="Glyco_hydro_2_AS"/>
</dbReference>
<name>A0AAE3JJL2_9SPIR</name>
<dbReference type="EMBL" id="JAINWA010000003">
    <property type="protein sequence ID" value="MCD1655556.1"/>
    <property type="molecule type" value="Genomic_DNA"/>
</dbReference>
<dbReference type="InterPro" id="IPR040605">
    <property type="entry name" value="Glyco_hydro2_dom5"/>
</dbReference>
<gene>
    <name evidence="7" type="ORF">K7J14_12720</name>
</gene>
<dbReference type="InterPro" id="IPR008979">
    <property type="entry name" value="Galactose-bd-like_sf"/>
</dbReference>
<dbReference type="InterPro" id="IPR006104">
    <property type="entry name" value="Glyco_hydro_2_N"/>
</dbReference>
<keyword evidence="2 7" id="KW-0378">Hydrolase</keyword>
<dbReference type="Gene3D" id="2.60.40.10">
    <property type="entry name" value="Immunoglobulins"/>
    <property type="match status" value="2"/>
</dbReference>
<dbReference type="PRINTS" id="PR00132">
    <property type="entry name" value="GLHYDRLASE2"/>
</dbReference>
<dbReference type="Gene3D" id="3.20.20.80">
    <property type="entry name" value="Glycosidases"/>
    <property type="match status" value="1"/>
</dbReference>
<dbReference type="RefSeq" id="WP_230756915.1">
    <property type="nucleotide sequence ID" value="NZ_JAINWA010000003.1"/>
</dbReference>
<dbReference type="SUPFAM" id="SSF49785">
    <property type="entry name" value="Galactose-binding domain-like"/>
    <property type="match status" value="1"/>
</dbReference>
<evidence type="ECO:0000313" key="7">
    <source>
        <dbReference type="EMBL" id="MCD1655556.1"/>
    </source>
</evidence>
<sequence>MIARERLMNGWLFNRRYADGMELSPDGSGFIPVDLPHNPVDLPLSYFDERCYQEVSCYRRTVPAKTAVPGGRLVLRFEGVMAVARVWLDGTYLGEHKGGYTPFEFDVTGRLGADSPRVLTVAADATERPDVPPFGGQIDYLTYAGIYREVYLDEYAPLHIKNVRLSSPDPLAASPDLEIEAYAGSGLPSPAPAILTAFVSDSSGKTVAERSFPVTVPAGGGVLRSVLSGLGRVSLWSPDAPALYAVRVSISPAAADPKIPADAFETRFGFRKAEFRADGFFLNGERLKIRGLNRHQAWPYVGYAMPERAQKKDADILKEELAVNLVRTSHYPQSISFLDRCDEIGLLVFEEIPGWQHIGPAEWKETAIGHVEEMITRDWNHPSIILWGVRINESMDDDDFYSRTNSLSRALDPTRQTGGVRYITDSNLLEDVYTMNDFVHSGGEIVLRGQREVTGLDRDVPYMVTEYNGHMYPTKKTDCEERQNEHVLRHLRVQNASYADDRVSGAIGWCAFDYNTHCDFGAGDRICHHGVMDIFRLPKFAAWVYGSQVSPSEKIVLKPVTVWARGERSIGGVFPLVVLTNCDSISLQFGDYEPIHITGREPTLSHLPHPPFVVDTRHISMEKIGAWGMRWEDLRLTGYINGKEAAVCRMPKNPLPASLTAAPDDSVLCAGEKDATRVVVSLLDQYGNPLPFADAVAAVSLSGPARVQGPSTLVLRGGTTAFWIESSGKAGVVKATVSVEGLAPASFEVRVS</sequence>
<protein>
    <submittedName>
        <fullName evidence="7">Glycoside hydrolase family 2 protein</fullName>
    </submittedName>
</protein>
<dbReference type="Pfam" id="PF18565">
    <property type="entry name" value="Glyco_hydro2_C5"/>
    <property type="match status" value="1"/>
</dbReference>
<evidence type="ECO:0000259" key="6">
    <source>
        <dbReference type="Pfam" id="PF18565"/>
    </source>
</evidence>
<evidence type="ECO:0000256" key="2">
    <source>
        <dbReference type="ARBA" id="ARBA00022801"/>
    </source>
</evidence>
<dbReference type="AlphaFoldDB" id="A0AAE3JJL2"/>